<feature type="compositionally biased region" description="Acidic residues" evidence="1">
    <location>
        <begin position="35"/>
        <end position="50"/>
    </location>
</feature>
<evidence type="ECO:0000313" key="3">
    <source>
        <dbReference type="Proteomes" id="UP001196413"/>
    </source>
</evidence>
<evidence type="ECO:0000313" key="2">
    <source>
        <dbReference type="EMBL" id="KAJ1367264.1"/>
    </source>
</evidence>
<reference evidence="2" key="1">
    <citation type="submission" date="2021-06" db="EMBL/GenBank/DDBJ databases">
        <title>Parelaphostrongylus tenuis whole genome reference sequence.</title>
        <authorList>
            <person name="Garwood T.J."/>
            <person name="Larsen P.A."/>
            <person name="Fountain-Jones N.M."/>
            <person name="Garbe J.R."/>
            <person name="Macchietto M.G."/>
            <person name="Kania S.A."/>
            <person name="Gerhold R.W."/>
            <person name="Richards J.E."/>
            <person name="Wolf T.M."/>
        </authorList>
    </citation>
    <scope>NUCLEOTIDE SEQUENCE</scope>
    <source>
        <strain evidence="2">MNPRO001-30</strain>
        <tissue evidence="2">Meninges</tissue>
    </source>
</reference>
<sequence length="50" mass="5612">MNLIWFGRGPSSRNPFEIPFLQLAVPHHDAHDNDIESGNDDDDSDDSDSD</sequence>
<evidence type="ECO:0000256" key="1">
    <source>
        <dbReference type="SAM" id="MobiDB-lite"/>
    </source>
</evidence>
<organism evidence="2 3">
    <name type="scientific">Parelaphostrongylus tenuis</name>
    <name type="common">Meningeal worm</name>
    <dbReference type="NCBI Taxonomy" id="148309"/>
    <lineage>
        <taxon>Eukaryota</taxon>
        <taxon>Metazoa</taxon>
        <taxon>Ecdysozoa</taxon>
        <taxon>Nematoda</taxon>
        <taxon>Chromadorea</taxon>
        <taxon>Rhabditida</taxon>
        <taxon>Rhabditina</taxon>
        <taxon>Rhabditomorpha</taxon>
        <taxon>Strongyloidea</taxon>
        <taxon>Metastrongylidae</taxon>
        <taxon>Parelaphostrongylus</taxon>
    </lineage>
</organism>
<feature type="region of interest" description="Disordered" evidence="1">
    <location>
        <begin position="27"/>
        <end position="50"/>
    </location>
</feature>
<keyword evidence="3" id="KW-1185">Reference proteome</keyword>
<dbReference type="Proteomes" id="UP001196413">
    <property type="component" value="Unassembled WGS sequence"/>
</dbReference>
<protein>
    <submittedName>
        <fullName evidence="2">Uncharacterized protein</fullName>
    </submittedName>
</protein>
<proteinExistence type="predicted"/>
<dbReference type="EMBL" id="JAHQIW010005829">
    <property type="protein sequence ID" value="KAJ1367264.1"/>
    <property type="molecule type" value="Genomic_DNA"/>
</dbReference>
<dbReference type="AlphaFoldDB" id="A0AAD5WEG3"/>
<comment type="caution">
    <text evidence="2">The sequence shown here is derived from an EMBL/GenBank/DDBJ whole genome shotgun (WGS) entry which is preliminary data.</text>
</comment>
<name>A0AAD5WEG3_PARTN</name>
<accession>A0AAD5WEG3</accession>
<gene>
    <name evidence="2" type="ORF">KIN20_028138</name>
</gene>